<comment type="caution">
    <text evidence="3">The sequence shown here is derived from an EMBL/GenBank/DDBJ whole genome shotgun (WGS) entry which is preliminary data.</text>
</comment>
<evidence type="ECO:0000313" key="4">
    <source>
        <dbReference type="Proteomes" id="UP000193685"/>
    </source>
</evidence>
<accession>A0A1Y2F2U1</accession>
<dbReference type="InterPro" id="IPR010839">
    <property type="entry name" value="AtuA_N"/>
</dbReference>
<gene>
    <name evidence="3" type="ORF">BCR37DRAFT_115738</name>
</gene>
<dbReference type="PANTHER" id="PTHR47585:SF1">
    <property type="entry name" value="DUF1446 DOMAIN-CONTAINING PROTEIN"/>
    <property type="match status" value="1"/>
</dbReference>
<evidence type="ECO:0000313" key="3">
    <source>
        <dbReference type="EMBL" id="ORY78189.1"/>
    </source>
</evidence>
<dbReference type="InterPro" id="IPR056362">
    <property type="entry name" value="AtuA-like_ferredoxin_dom"/>
</dbReference>
<dbReference type="GeneID" id="63782555"/>
<name>A0A1Y2F2U1_PROLT</name>
<dbReference type="RefSeq" id="XP_040723300.1">
    <property type="nucleotide sequence ID" value="XM_040865956.1"/>
</dbReference>
<dbReference type="Pfam" id="PF07287">
    <property type="entry name" value="AtuA"/>
    <property type="match status" value="1"/>
</dbReference>
<dbReference type="AlphaFoldDB" id="A0A1Y2F2U1"/>
<dbReference type="Proteomes" id="UP000193685">
    <property type="component" value="Unassembled WGS sequence"/>
</dbReference>
<keyword evidence="4" id="KW-1185">Reference proteome</keyword>
<feature type="domain" description="Acyclic terpene utilisation N-terminal" evidence="1">
    <location>
        <begin position="6"/>
        <end position="464"/>
    </location>
</feature>
<dbReference type="OMA" id="MVSAHAY"/>
<feature type="domain" description="AtuA-like ferredoxin-fold" evidence="2">
    <location>
        <begin position="521"/>
        <end position="631"/>
    </location>
</feature>
<evidence type="ECO:0008006" key="5">
    <source>
        <dbReference type="Google" id="ProtNLM"/>
    </source>
</evidence>
<dbReference type="EMBL" id="MCFI01000018">
    <property type="protein sequence ID" value="ORY78189.1"/>
    <property type="molecule type" value="Genomic_DNA"/>
</dbReference>
<dbReference type="STRING" id="56484.A0A1Y2F2U1"/>
<evidence type="ECO:0000259" key="2">
    <source>
        <dbReference type="Pfam" id="PF23544"/>
    </source>
</evidence>
<dbReference type="Pfam" id="PF23544">
    <property type="entry name" value="AtuA_ferredoxin"/>
    <property type="match status" value="1"/>
</dbReference>
<evidence type="ECO:0000259" key="1">
    <source>
        <dbReference type="Pfam" id="PF07287"/>
    </source>
</evidence>
<proteinExistence type="predicted"/>
<organism evidence="3 4">
    <name type="scientific">Protomyces lactucae-debilis</name>
    <dbReference type="NCBI Taxonomy" id="2754530"/>
    <lineage>
        <taxon>Eukaryota</taxon>
        <taxon>Fungi</taxon>
        <taxon>Dikarya</taxon>
        <taxon>Ascomycota</taxon>
        <taxon>Taphrinomycotina</taxon>
        <taxon>Taphrinomycetes</taxon>
        <taxon>Taphrinales</taxon>
        <taxon>Protomycetaceae</taxon>
        <taxon>Protomyces</taxon>
    </lineage>
</organism>
<reference evidence="3 4" key="1">
    <citation type="submission" date="2016-07" db="EMBL/GenBank/DDBJ databases">
        <title>Pervasive Adenine N6-methylation of Active Genes in Fungi.</title>
        <authorList>
            <consortium name="DOE Joint Genome Institute"/>
            <person name="Mondo S.J."/>
            <person name="Dannebaum R.O."/>
            <person name="Kuo R.C."/>
            <person name="Labutti K."/>
            <person name="Haridas S."/>
            <person name="Kuo A."/>
            <person name="Salamov A."/>
            <person name="Ahrendt S.R."/>
            <person name="Lipzen A."/>
            <person name="Sullivan W."/>
            <person name="Andreopoulos W.B."/>
            <person name="Clum A."/>
            <person name="Lindquist E."/>
            <person name="Daum C."/>
            <person name="Ramamoorthy G.K."/>
            <person name="Gryganskyi A."/>
            <person name="Culley D."/>
            <person name="Magnuson J.K."/>
            <person name="James T.Y."/>
            <person name="O'Malley M.A."/>
            <person name="Stajich J.E."/>
            <person name="Spatafora J.W."/>
            <person name="Visel A."/>
            <person name="Grigoriev I.V."/>
        </authorList>
    </citation>
    <scope>NUCLEOTIDE SEQUENCE [LARGE SCALE GENOMIC DNA]</scope>
    <source>
        <strain evidence="3 4">12-1054</strain>
    </source>
</reference>
<dbReference type="PANTHER" id="PTHR47585">
    <property type="match status" value="1"/>
</dbReference>
<dbReference type="OrthoDB" id="10265871at2759"/>
<protein>
    <recommendedName>
        <fullName evidence="5">DUF1446-domain-containing protein</fullName>
    </recommendedName>
</protein>
<sequence>MSKRAIRIVGVSGFAGDSPDLFKKNLLAASKDANGIDAVIGDSLAEFNLSISAIGQSIGKHPGWEANFMTGLKDSLSLVNELKCKVVSDGGGLNPKGAAIEIQSWIDAAGYDLKVAYVDGDLVTKEVSEQIARGESIRHLDGDNTNVSHANASQKAAETLQGRKIISANCYLGSRAITAALEAGADIVVCGRVADASPVMGLAAWWHGWEEDNYDAYGGALVAGHLIECSGYSTGGNFSGFERYSFERDLTDIGMPIAEVAHDGTCVITKPESLPGLVNVETIKAHFLYELQGTKYLNSDVAARCRDIAMSQQGPSRVLVTGVKGMAPPATTKCAIFWIDGYQVEYMIGVTGSNYRAKAALFKQQTEFRLKKLGILDKLSMHEVQEYGIPEPNASSQFRGTSFIRCFVQAPSAELVSAVMASHASIGLEHFSGYHSTIMTNPAQGVPRIYLGYYPGLWDLSKLDVGFTLIGKGGLAGIRTRIDRVKGTSPLKDIYEIDSDTTTSLVEETASVSGSDTITTELGNLVLARSGDKGGNINIGLYPLSPLNSSGVPSQIPVPEIYEWLVSYLTCDVMKNLLGDDFKPSMSIERDLFPQLKAVHFVIYGILGRGVTSTSVLDSLGKGFADWIRSRYVQAPRGLLELVKQPVKSSL</sequence>